<organism evidence="1">
    <name type="scientific">marine sediment metagenome</name>
    <dbReference type="NCBI Taxonomy" id="412755"/>
    <lineage>
        <taxon>unclassified sequences</taxon>
        <taxon>metagenomes</taxon>
        <taxon>ecological metagenomes</taxon>
    </lineage>
</organism>
<sequence length="250" mass="29299">DGVLYRVFSFYNDDLKSTEENAKIHGYLEDYVYVALAFIEGFEYFLDYSYFHSALNLVNELIKEFWDHENYAFFYSRKIHNTPLSRFKDIFDSPLPSPNALAVILFHKLYYFTEDSSYLEYANKILMAFNGAAQQKSGLGMASYFHSLAWTHNHNSELILINNDSINDNESDQIWNFVQKSFIPSRIQLKINNSLSNLPKEFHNRSWIQGKSIKQDKSTLYICRNFVCSAPITKIDEAKAYIQENFNIMN</sequence>
<dbReference type="Gene3D" id="1.50.10.20">
    <property type="match status" value="1"/>
</dbReference>
<dbReference type="GO" id="GO:0005975">
    <property type="term" value="P:carbohydrate metabolic process"/>
    <property type="evidence" value="ECO:0007669"/>
    <property type="project" value="InterPro"/>
</dbReference>
<evidence type="ECO:0008006" key="2">
    <source>
        <dbReference type="Google" id="ProtNLM"/>
    </source>
</evidence>
<proteinExistence type="predicted"/>
<gene>
    <name evidence="1" type="ORF">LCGC14_3027440</name>
</gene>
<protein>
    <recommendedName>
        <fullName evidence="2">Thioredoxin domain-containing protein</fullName>
    </recommendedName>
</protein>
<feature type="non-terminal residue" evidence="1">
    <location>
        <position position="1"/>
    </location>
</feature>
<dbReference type="InterPro" id="IPR024705">
    <property type="entry name" value="Ssp411"/>
</dbReference>
<accession>A0A0F8XGK6</accession>
<name>A0A0F8XGK6_9ZZZZ</name>
<dbReference type="SUPFAM" id="SSF48208">
    <property type="entry name" value="Six-hairpin glycosidases"/>
    <property type="match status" value="1"/>
</dbReference>
<dbReference type="AlphaFoldDB" id="A0A0F8XGK6"/>
<evidence type="ECO:0000313" key="1">
    <source>
        <dbReference type="EMBL" id="KKK60130.1"/>
    </source>
</evidence>
<dbReference type="InterPro" id="IPR008928">
    <property type="entry name" value="6-hairpin_glycosidase_sf"/>
</dbReference>
<comment type="caution">
    <text evidence="1">The sequence shown here is derived from an EMBL/GenBank/DDBJ whole genome shotgun (WGS) entry which is preliminary data.</text>
</comment>
<dbReference type="PANTHER" id="PTHR42899:SF1">
    <property type="entry name" value="SPERMATOGENESIS-ASSOCIATED PROTEIN 20"/>
    <property type="match status" value="1"/>
</dbReference>
<dbReference type="EMBL" id="LAZR01063124">
    <property type="protein sequence ID" value="KKK60130.1"/>
    <property type="molecule type" value="Genomic_DNA"/>
</dbReference>
<reference evidence="1" key="1">
    <citation type="journal article" date="2015" name="Nature">
        <title>Complex archaea that bridge the gap between prokaryotes and eukaryotes.</title>
        <authorList>
            <person name="Spang A."/>
            <person name="Saw J.H."/>
            <person name="Jorgensen S.L."/>
            <person name="Zaremba-Niedzwiedzka K."/>
            <person name="Martijn J."/>
            <person name="Lind A.E."/>
            <person name="van Eijk R."/>
            <person name="Schleper C."/>
            <person name="Guy L."/>
            <person name="Ettema T.J."/>
        </authorList>
    </citation>
    <scope>NUCLEOTIDE SEQUENCE</scope>
</reference>
<dbReference type="PANTHER" id="PTHR42899">
    <property type="entry name" value="SPERMATOGENESIS-ASSOCIATED PROTEIN 20"/>
    <property type="match status" value="1"/>
</dbReference>